<feature type="transmembrane region" description="Helical" evidence="1">
    <location>
        <begin position="71"/>
        <end position="104"/>
    </location>
</feature>
<feature type="transmembrane region" description="Helical" evidence="1">
    <location>
        <begin position="220"/>
        <end position="240"/>
    </location>
</feature>
<feature type="transmembrane region" description="Helical" evidence="1">
    <location>
        <begin position="125"/>
        <end position="143"/>
    </location>
</feature>
<gene>
    <name evidence="2" type="ORF">CVAR292_00442</name>
</gene>
<dbReference type="PANTHER" id="PTHR40761:SF1">
    <property type="entry name" value="CONSERVED INTEGRAL MEMBRANE ALANINE VALINE AND LEUCINE RICH PROTEIN-RELATED"/>
    <property type="match status" value="1"/>
</dbReference>
<evidence type="ECO:0000256" key="1">
    <source>
        <dbReference type="SAM" id="Phobius"/>
    </source>
</evidence>
<keyword evidence="1" id="KW-0812">Transmembrane</keyword>
<proteinExistence type="predicted"/>
<dbReference type="RefSeq" id="WP_082796376.1">
    <property type="nucleotide sequence ID" value="NZ_FAUH01000002.1"/>
</dbReference>
<feature type="transmembrane region" description="Helical" evidence="1">
    <location>
        <begin position="274"/>
        <end position="296"/>
    </location>
</feature>
<accession>A0A120N4V2</accession>
<dbReference type="InterPro" id="IPR037185">
    <property type="entry name" value="EmrE-like"/>
</dbReference>
<protein>
    <submittedName>
        <fullName evidence="2">Uncharacterized protein</fullName>
    </submittedName>
</protein>
<evidence type="ECO:0000313" key="2">
    <source>
        <dbReference type="EMBL" id="CUU65127.1"/>
    </source>
</evidence>
<keyword evidence="3" id="KW-1185">Reference proteome</keyword>
<evidence type="ECO:0000313" key="3">
    <source>
        <dbReference type="Proteomes" id="UP000182498"/>
    </source>
</evidence>
<reference evidence="3" key="1">
    <citation type="submission" date="2015-11" db="EMBL/GenBank/DDBJ databases">
        <authorList>
            <person name="Dugat-Bony E."/>
        </authorList>
    </citation>
    <scope>NUCLEOTIDE SEQUENCE [LARGE SCALE GENOMIC DNA]</scope>
    <source>
        <strain evidence="3">Mu292</strain>
    </source>
</reference>
<sequence>MMHSNALAVVFALLSALTIAWGTVLRHQIAEQTSGIAWGTVLRHQIAEQTSGDPDDAHGSPLLAAVMRPKWWGGVLCALAGYGLQIVALGFGTLLVVQPILVLSLMFTLPLSAKFDGRRVSKSEMSWAGLLTIAVGVLVIWGKPLPGRSIPELDAWIIALAVGLVAIVAMCWFAGHRPANERALLLGLVTGIIMGYLAVLSKSVVAIFTDDGFHGLITSWEGYGLLACAAIGTGVQQLSFNAGALKNSLPAMTIGEPIVAFVLGYTLLAEKFQVQGLGWIAMGVALLVMVASTVVLSRKSVD</sequence>
<dbReference type="PANTHER" id="PTHR40761">
    <property type="entry name" value="CONSERVED INTEGRAL MEMBRANE ALANINE VALINE AND LEUCINE RICH PROTEIN-RELATED"/>
    <property type="match status" value="1"/>
</dbReference>
<dbReference type="OrthoDB" id="4382070at2"/>
<dbReference type="NCBIfam" id="NF038012">
    <property type="entry name" value="DMT_1"/>
    <property type="match status" value="1"/>
</dbReference>
<keyword evidence="1" id="KW-0472">Membrane</keyword>
<feature type="transmembrane region" description="Helical" evidence="1">
    <location>
        <begin position="155"/>
        <end position="173"/>
    </location>
</feature>
<dbReference type="EMBL" id="FAUH01000002">
    <property type="protein sequence ID" value="CUU65127.1"/>
    <property type="molecule type" value="Genomic_DNA"/>
</dbReference>
<feature type="transmembrane region" description="Helical" evidence="1">
    <location>
        <begin position="185"/>
        <end position="208"/>
    </location>
</feature>
<organism evidence="2 3">
    <name type="scientific">Corynebacterium variabile</name>
    <dbReference type="NCBI Taxonomy" id="1727"/>
    <lineage>
        <taxon>Bacteria</taxon>
        <taxon>Bacillati</taxon>
        <taxon>Actinomycetota</taxon>
        <taxon>Actinomycetes</taxon>
        <taxon>Mycobacteriales</taxon>
        <taxon>Corynebacteriaceae</taxon>
        <taxon>Corynebacterium</taxon>
    </lineage>
</organism>
<feature type="transmembrane region" description="Helical" evidence="1">
    <location>
        <begin position="249"/>
        <end position="268"/>
    </location>
</feature>
<dbReference type="Proteomes" id="UP000182498">
    <property type="component" value="Unassembled WGS sequence"/>
</dbReference>
<dbReference type="SUPFAM" id="SSF103481">
    <property type="entry name" value="Multidrug resistance efflux transporter EmrE"/>
    <property type="match status" value="1"/>
</dbReference>
<keyword evidence="1" id="KW-1133">Transmembrane helix</keyword>
<name>A0A120N4V2_9CORY</name>
<dbReference type="AlphaFoldDB" id="A0A120N4V2"/>